<gene>
    <name evidence="2" type="ORF">EC80_023230</name>
</gene>
<evidence type="ECO:0000313" key="2">
    <source>
        <dbReference type="EMBL" id="QCQ47766.1"/>
    </source>
</evidence>
<name>A0AAE6EX70_BACFG</name>
<sequence>MIYKIIMSRLYKIVMSRKILGIFYLISGFILIWILAERVEMLSSEPSVWKRVFLFLGTCSPLLFGMYLVCTKNRYKTDNIRKNS</sequence>
<geneLocation type="plasmid" evidence="2 3">
    <name>pBFS01_1</name>
</geneLocation>
<reference evidence="2 3" key="1">
    <citation type="submission" date="2019-03" db="EMBL/GenBank/DDBJ databases">
        <title>Complete genome assembly of MDR B. fragilis.</title>
        <authorList>
            <person name="Sydenham T.V."/>
            <person name="Hasman H."/>
            <person name="Justesen U.S."/>
        </authorList>
    </citation>
    <scope>NUCLEOTIDE SEQUENCE [LARGE SCALE GENOMIC DNA]</scope>
    <source>
        <strain evidence="2 3">DCMSKEJBY0001B</strain>
        <plasmid evidence="2 3">pBFS01_1</plasmid>
    </source>
</reference>
<keyword evidence="1" id="KW-0472">Membrane</keyword>
<protein>
    <recommendedName>
        <fullName evidence="4">Transmembrane protein</fullName>
    </recommendedName>
</protein>
<evidence type="ECO:0000313" key="3">
    <source>
        <dbReference type="Proteomes" id="UP000036847"/>
    </source>
</evidence>
<dbReference type="Proteomes" id="UP000036847">
    <property type="component" value="Plasmid pBFS01_1"/>
</dbReference>
<evidence type="ECO:0000256" key="1">
    <source>
        <dbReference type="SAM" id="Phobius"/>
    </source>
</evidence>
<dbReference type="EMBL" id="CP036547">
    <property type="protein sequence ID" value="QCQ47766.1"/>
    <property type="molecule type" value="Genomic_DNA"/>
</dbReference>
<feature type="transmembrane region" description="Helical" evidence="1">
    <location>
        <begin position="48"/>
        <end position="70"/>
    </location>
</feature>
<organism evidence="2 3">
    <name type="scientific">Bacteroides fragilis</name>
    <dbReference type="NCBI Taxonomy" id="817"/>
    <lineage>
        <taxon>Bacteria</taxon>
        <taxon>Pseudomonadati</taxon>
        <taxon>Bacteroidota</taxon>
        <taxon>Bacteroidia</taxon>
        <taxon>Bacteroidales</taxon>
        <taxon>Bacteroidaceae</taxon>
        <taxon>Bacteroides</taxon>
    </lineage>
</organism>
<feature type="transmembrane region" description="Helical" evidence="1">
    <location>
        <begin position="20"/>
        <end position="36"/>
    </location>
</feature>
<dbReference type="AlphaFoldDB" id="A0AAE6EX70"/>
<evidence type="ECO:0008006" key="4">
    <source>
        <dbReference type="Google" id="ProtNLM"/>
    </source>
</evidence>
<accession>A0AAE6EX70</accession>
<keyword evidence="2" id="KW-0614">Plasmid</keyword>
<keyword evidence="1" id="KW-0812">Transmembrane</keyword>
<keyword evidence="1" id="KW-1133">Transmembrane helix</keyword>
<proteinExistence type="predicted"/>